<dbReference type="RefSeq" id="WP_202337635.1">
    <property type="nucleotide sequence ID" value="NZ_CP068439.1"/>
</dbReference>
<accession>A0ABX7DUC6</accession>
<keyword evidence="2" id="KW-1185">Reference proteome</keyword>
<evidence type="ECO:0000313" key="2">
    <source>
        <dbReference type="Proteomes" id="UP000629420"/>
    </source>
</evidence>
<sequence>MTITAHMPEVTKTYKLEIITDTDGYKDYDEVQVTVNPYKLESIIPNPASSQVTVNYIADEASSACLMVVSTVTGISNNYILDVNATAINLDVSTYTSGLYSVALVCDGTIVDSKNLAKQ</sequence>
<gene>
    <name evidence="1" type="ORF">JK629_05635</name>
</gene>
<dbReference type="EMBL" id="CP068439">
    <property type="protein sequence ID" value="QQX77745.1"/>
    <property type="molecule type" value="Genomic_DNA"/>
</dbReference>
<organism evidence="1 2">
    <name type="scientific">Aequorivita iocasae</name>
    <dbReference type="NCBI Taxonomy" id="2803865"/>
    <lineage>
        <taxon>Bacteria</taxon>
        <taxon>Pseudomonadati</taxon>
        <taxon>Bacteroidota</taxon>
        <taxon>Flavobacteriia</taxon>
        <taxon>Flavobacteriales</taxon>
        <taxon>Flavobacteriaceae</taxon>
        <taxon>Aequorivita</taxon>
    </lineage>
</organism>
<proteinExistence type="predicted"/>
<evidence type="ECO:0008006" key="3">
    <source>
        <dbReference type="Google" id="ProtNLM"/>
    </source>
</evidence>
<name>A0ABX7DUC6_9FLAO</name>
<evidence type="ECO:0000313" key="1">
    <source>
        <dbReference type="EMBL" id="QQX77745.1"/>
    </source>
</evidence>
<reference evidence="1 2" key="1">
    <citation type="submission" date="2021-01" db="EMBL/GenBank/DDBJ databases">
        <title>Aequorivita sp. strain KX20305, a bacterium isolated from the sediment collected at a cold seep field in South China Sea.</title>
        <authorList>
            <person name="Zhang H."/>
            <person name="Li C."/>
        </authorList>
    </citation>
    <scope>NUCLEOTIDE SEQUENCE [LARGE SCALE GENOMIC DNA]</scope>
    <source>
        <strain evidence="1 2">KX20305</strain>
    </source>
</reference>
<protein>
    <recommendedName>
        <fullName evidence="3">Secretion system C-terminal sorting domain-containing protein</fullName>
    </recommendedName>
</protein>
<dbReference type="Proteomes" id="UP000629420">
    <property type="component" value="Chromosome"/>
</dbReference>